<gene>
    <name evidence="1" type="ORF">PPSC2_28020</name>
</gene>
<evidence type="ECO:0000313" key="1">
    <source>
        <dbReference type="EMBL" id="ADO59407.1"/>
    </source>
</evidence>
<dbReference type="RefSeq" id="WP_013385821.1">
    <property type="nucleotide sequence ID" value="NC_014628.2"/>
</dbReference>
<dbReference type="EMBL" id="CP002214">
    <property type="protein sequence ID" value="ADO59407.1"/>
    <property type="molecule type" value="Genomic_DNA"/>
</dbReference>
<accession>E3EK80</accession>
<keyword evidence="1" id="KW-0614">Plasmid</keyword>
<protein>
    <submittedName>
        <fullName evidence="1">Uncharacterized protein</fullName>
    </submittedName>
</protein>
<proteinExistence type="predicted"/>
<dbReference type="HOGENOM" id="CLU_2808422_0_0_9"/>
<dbReference type="PATRIC" id="fig|886882.15.peg.5939"/>
<dbReference type="AlphaFoldDB" id="E3EK80"/>
<sequence>MDPAEFAKSLFKGETTFNNGGKQVRYIVGFDGFYVYYKTKLTSNRTRGESAASFMKWAKGVGAISCT</sequence>
<organism evidence="1 2">
    <name type="scientific">Paenibacillus polymyxa (strain SC2)</name>
    <name type="common">Bacillus polymyxa</name>
    <dbReference type="NCBI Taxonomy" id="886882"/>
    <lineage>
        <taxon>Bacteria</taxon>
        <taxon>Bacillati</taxon>
        <taxon>Bacillota</taxon>
        <taxon>Bacilli</taxon>
        <taxon>Bacillales</taxon>
        <taxon>Paenibacillaceae</taxon>
        <taxon>Paenibacillus</taxon>
    </lineage>
</organism>
<dbReference type="Proteomes" id="UP000006868">
    <property type="component" value="Plasmid pSC2"/>
</dbReference>
<evidence type="ECO:0000313" key="2">
    <source>
        <dbReference type="Proteomes" id="UP000006868"/>
    </source>
</evidence>
<name>E3EK80_PAEPS</name>
<reference evidence="1 2" key="1">
    <citation type="journal article" date="2011" name="J. Bacteriol.">
        <title>Complete genome sequence of Paenibacillus polymyxa SC2, a strain of plant growth-promoting Rhizobacterium with broad-spectrum antimicrobial activity.</title>
        <authorList>
            <person name="Ma M."/>
            <person name="Wang C."/>
            <person name="Ding Y."/>
            <person name="Li L."/>
            <person name="Shen D."/>
            <person name="Jiang X."/>
            <person name="Guan D."/>
            <person name="Cao F."/>
            <person name="Chen H."/>
            <person name="Feng R."/>
            <person name="Wang X."/>
            <person name="Ge Y."/>
            <person name="Yao L."/>
            <person name="Bing X."/>
            <person name="Yang X."/>
            <person name="Li J."/>
            <person name="Du B."/>
        </authorList>
    </citation>
    <scope>NUCLEOTIDE SEQUENCE [LARGE SCALE GENOMIC DNA]</scope>
    <source>
        <strain evidence="1 2">SC2</strain>
        <plasmid evidence="2">pSC2</plasmid>
    </source>
</reference>
<dbReference type="KEGG" id="ppm:PPSC2_28020"/>
<geneLocation type="plasmid" evidence="1 2">
    <name>pSC2</name>
</geneLocation>